<keyword evidence="1" id="KW-0812">Transmembrane</keyword>
<organism evidence="2 3">
    <name type="scientific">Candidatus Berkelbacteria bacterium CG03_land_8_20_14_0_80_40_36</name>
    <dbReference type="NCBI Taxonomy" id="1974509"/>
    <lineage>
        <taxon>Bacteria</taxon>
        <taxon>Candidatus Berkelbacteria</taxon>
    </lineage>
</organism>
<comment type="caution">
    <text evidence="2">The sequence shown here is derived from an EMBL/GenBank/DDBJ whole genome shotgun (WGS) entry which is preliminary data.</text>
</comment>
<dbReference type="AlphaFoldDB" id="A0A2M7CI72"/>
<keyword evidence="1" id="KW-0472">Membrane</keyword>
<protein>
    <submittedName>
        <fullName evidence="2">Uncharacterized protein</fullName>
    </submittedName>
</protein>
<name>A0A2M7CI72_9BACT</name>
<evidence type="ECO:0000256" key="1">
    <source>
        <dbReference type="SAM" id="Phobius"/>
    </source>
</evidence>
<evidence type="ECO:0000313" key="3">
    <source>
        <dbReference type="Proteomes" id="UP000229966"/>
    </source>
</evidence>
<proteinExistence type="predicted"/>
<feature type="transmembrane region" description="Helical" evidence="1">
    <location>
        <begin position="21"/>
        <end position="41"/>
    </location>
</feature>
<reference evidence="3" key="1">
    <citation type="submission" date="2017-09" db="EMBL/GenBank/DDBJ databases">
        <title>Depth-based differentiation of microbial function through sediment-hosted aquifers and enrichment of novel symbionts in the deep terrestrial subsurface.</title>
        <authorList>
            <person name="Probst A.J."/>
            <person name="Ladd B."/>
            <person name="Jarett J.K."/>
            <person name="Geller-Mcgrath D.E."/>
            <person name="Sieber C.M.K."/>
            <person name="Emerson J.B."/>
            <person name="Anantharaman K."/>
            <person name="Thomas B.C."/>
            <person name="Malmstrom R."/>
            <person name="Stieglmeier M."/>
            <person name="Klingl A."/>
            <person name="Woyke T."/>
            <person name="Ryan C.M."/>
            <person name="Banfield J.F."/>
        </authorList>
    </citation>
    <scope>NUCLEOTIDE SEQUENCE [LARGE SCALE GENOMIC DNA]</scope>
</reference>
<evidence type="ECO:0000313" key="2">
    <source>
        <dbReference type="EMBL" id="PIV25341.1"/>
    </source>
</evidence>
<sequence length="161" mass="18204">METHNQGIEKTRVTRRSHITIKPKALAVFAIIILAIIAYYVNSGGWNIPSVTNTSGTKDNYYAVFLTNNQVYFGHLENQESQYVELSNIYYLQVAGQNLQQKTDETDKTKLELVKLGNELHGPEDQMSVNRDQILFIEKLKADSQVVKTINGNQTNINASQ</sequence>
<dbReference type="Proteomes" id="UP000229966">
    <property type="component" value="Unassembled WGS sequence"/>
</dbReference>
<dbReference type="EMBL" id="PEUM01000058">
    <property type="protein sequence ID" value="PIV25341.1"/>
    <property type="molecule type" value="Genomic_DNA"/>
</dbReference>
<accession>A0A2M7CI72</accession>
<gene>
    <name evidence="2" type="ORF">COS38_02115</name>
</gene>
<keyword evidence="1" id="KW-1133">Transmembrane helix</keyword>